<feature type="region of interest" description="Disordered" evidence="1">
    <location>
        <begin position="117"/>
        <end position="187"/>
    </location>
</feature>
<feature type="transmembrane region" description="Helical" evidence="2">
    <location>
        <begin position="12"/>
        <end position="29"/>
    </location>
</feature>
<name>A0A3M3X656_PSEAP</name>
<evidence type="ECO:0000256" key="2">
    <source>
        <dbReference type="SAM" id="Phobius"/>
    </source>
</evidence>
<protein>
    <submittedName>
        <fullName evidence="3">Uncharacterized protein</fullName>
    </submittedName>
</protein>
<sequence length="187" mass="20371">MHQRHIYLKRIASSILNILICAFAIYKFIPYFKFQIALSTLEHPAFQKAINLSHLMTGASYLTLALGSLSVLLLFINIMKFGFSYTAKGKELMAQAEANEAIRIAEEKIQSAQRYKEYQKREERLQRDERNSSSNDFFMSPASPVWSHSSSSSSSGGWSGGDSGSWSGGSCDSGSSGGGGDCSGGGD</sequence>
<evidence type="ECO:0000256" key="1">
    <source>
        <dbReference type="SAM" id="MobiDB-lite"/>
    </source>
</evidence>
<proteinExistence type="predicted"/>
<dbReference type="Proteomes" id="UP000274541">
    <property type="component" value="Unassembled WGS sequence"/>
</dbReference>
<keyword evidence="2" id="KW-1133">Transmembrane helix</keyword>
<evidence type="ECO:0000313" key="3">
    <source>
        <dbReference type="EMBL" id="RMO65472.1"/>
    </source>
</evidence>
<feature type="transmembrane region" description="Helical" evidence="2">
    <location>
        <begin position="61"/>
        <end position="83"/>
    </location>
</feature>
<reference evidence="3 4" key="1">
    <citation type="submission" date="2018-08" db="EMBL/GenBank/DDBJ databases">
        <title>Recombination of ecologically and evolutionarily significant loci maintains genetic cohesion in the Pseudomonas syringae species complex.</title>
        <authorList>
            <person name="Dillon M."/>
            <person name="Thakur S."/>
            <person name="Almeida R.N.D."/>
            <person name="Weir B.S."/>
            <person name="Guttman D.S."/>
        </authorList>
    </citation>
    <scope>NUCLEOTIDE SEQUENCE [LARGE SCALE GENOMIC DNA]</scope>
    <source>
        <strain evidence="3 4">ICMP 4388</strain>
    </source>
</reference>
<dbReference type="AlphaFoldDB" id="A0A3M3X656"/>
<organism evidence="3 4">
    <name type="scientific">Pseudomonas syringae pv. aptata</name>
    <dbReference type="NCBI Taxonomy" id="83167"/>
    <lineage>
        <taxon>Bacteria</taxon>
        <taxon>Pseudomonadati</taxon>
        <taxon>Pseudomonadota</taxon>
        <taxon>Gammaproteobacteria</taxon>
        <taxon>Pseudomonadales</taxon>
        <taxon>Pseudomonadaceae</taxon>
        <taxon>Pseudomonas</taxon>
        <taxon>Pseudomonas syringae</taxon>
    </lineage>
</organism>
<keyword evidence="2" id="KW-0812">Transmembrane</keyword>
<feature type="compositionally biased region" description="Basic and acidic residues" evidence="1">
    <location>
        <begin position="117"/>
        <end position="131"/>
    </location>
</feature>
<feature type="compositionally biased region" description="Gly residues" evidence="1">
    <location>
        <begin position="157"/>
        <end position="167"/>
    </location>
</feature>
<feature type="compositionally biased region" description="Gly residues" evidence="1">
    <location>
        <begin position="175"/>
        <end position="187"/>
    </location>
</feature>
<keyword evidence="2" id="KW-0472">Membrane</keyword>
<comment type="caution">
    <text evidence="3">The sequence shown here is derived from an EMBL/GenBank/DDBJ whole genome shotgun (WGS) entry which is preliminary data.</text>
</comment>
<accession>A0A3M3X656</accession>
<dbReference type="RefSeq" id="WP_150116850.1">
    <property type="nucleotide sequence ID" value="NZ_LJRP01000139.1"/>
</dbReference>
<dbReference type="EMBL" id="RBPX01000180">
    <property type="protein sequence ID" value="RMO65472.1"/>
    <property type="molecule type" value="Genomic_DNA"/>
</dbReference>
<evidence type="ECO:0000313" key="4">
    <source>
        <dbReference type="Proteomes" id="UP000274541"/>
    </source>
</evidence>
<gene>
    <name evidence="3" type="ORF">ALQ37_200168</name>
</gene>